<protein>
    <submittedName>
        <fullName evidence="1">Uncharacterized protein</fullName>
    </submittedName>
</protein>
<dbReference type="PATRIC" id="fig|33960.6.peg.2530"/>
<dbReference type="AlphaFoldDB" id="A0A166GNT9"/>
<dbReference type="OrthoDB" id="9923601at2"/>
<name>A0A166GNT9_SECCO</name>
<dbReference type="EMBL" id="JYDC01000045">
    <property type="protein sequence ID" value="KZL39738.1"/>
    <property type="molecule type" value="Genomic_DNA"/>
</dbReference>
<gene>
    <name evidence="1" type="ORF">TY91_09645</name>
</gene>
<evidence type="ECO:0000313" key="2">
    <source>
        <dbReference type="Proteomes" id="UP000076480"/>
    </source>
</evidence>
<accession>A0A166GNT9</accession>
<dbReference type="Proteomes" id="UP000076480">
    <property type="component" value="Unassembled WGS sequence"/>
</dbReference>
<evidence type="ECO:0000313" key="1">
    <source>
        <dbReference type="EMBL" id="KZL39738.1"/>
    </source>
</evidence>
<dbReference type="RefSeq" id="WP_054760503.1">
    <property type="nucleotide sequence ID" value="NZ_JYDC01000045.1"/>
</dbReference>
<reference evidence="1 2" key="1">
    <citation type="submission" date="2015-02" db="EMBL/GenBank/DDBJ databases">
        <title>Draft genome sequence of Lactobacillus collinoides CUPV2371 isolated from a natural cider, the first genome sequence of a strain of this species.</title>
        <authorList>
            <person name="Puertas A.I."/>
            <person name="Spano G."/>
            <person name="Capozzi V."/>
            <person name="Lamontanara A."/>
            <person name="Orru L."/>
            <person name="Duenas M.T."/>
        </authorList>
    </citation>
    <scope>NUCLEOTIDE SEQUENCE [LARGE SCALE GENOMIC DNA]</scope>
    <source>
        <strain evidence="1 2">237</strain>
    </source>
</reference>
<proteinExistence type="predicted"/>
<keyword evidence="2" id="KW-1185">Reference proteome</keyword>
<sequence length="355" mass="39242">MQHHQHHWQIRILGAGVMLLALAGLSGCGKSARSTFTEAYFKDTGTHTKTQLSMQVKDMTLTDASSQKALKSVLGTGKASMTMLLNQKKNQLSINGKYQKIAGAVIIANNKAYISGNLVATAVASEATSGSSVTYDKSALNKLKGKYLAVSDTDYNYNLNTDSKQDIAFTKAVRKAWIADFNKFDTDSFKKNGNVITHRVTAKDVTTLADSYNKVVKSKKAYKQNTVSKDDISDFKTYLKKFKVILGYNTKSDEETVKLTGGDSTSGIKHINVITTLKTASTKQNVKVPSTANTISESDVEAALQPKMSDKTFNSIMKTYKQLPKASRRSYMSEMKDEKDYFTDSQWQQMEKLAK</sequence>
<organism evidence="1 2">
    <name type="scientific">Secundilactobacillus collinoides</name>
    <name type="common">Lactobacillus collinoides</name>
    <dbReference type="NCBI Taxonomy" id="33960"/>
    <lineage>
        <taxon>Bacteria</taxon>
        <taxon>Bacillati</taxon>
        <taxon>Bacillota</taxon>
        <taxon>Bacilli</taxon>
        <taxon>Lactobacillales</taxon>
        <taxon>Lactobacillaceae</taxon>
        <taxon>Secundilactobacillus</taxon>
    </lineage>
</organism>
<comment type="caution">
    <text evidence="1">The sequence shown here is derived from an EMBL/GenBank/DDBJ whole genome shotgun (WGS) entry which is preliminary data.</text>
</comment>